<organism evidence="3 4">
    <name type="scientific">Ramlibacter rhizophilus</name>
    <dbReference type="NCBI Taxonomy" id="1781167"/>
    <lineage>
        <taxon>Bacteria</taxon>
        <taxon>Pseudomonadati</taxon>
        <taxon>Pseudomonadota</taxon>
        <taxon>Betaproteobacteria</taxon>
        <taxon>Burkholderiales</taxon>
        <taxon>Comamonadaceae</taxon>
        <taxon>Ramlibacter</taxon>
    </lineage>
</organism>
<dbReference type="SUPFAM" id="SSF50494">
    <property type="entry name" value="Trypsin-like serine proteases"/>
    <property type="match status" value="1"/>
</dbReference>
<dbReference type="AlphaFoldDB" id="A0A4Z0BMC2"/>
<dbReference type="PROSITE" id="PS50240">
    <property type="entry name" value="TRYPSIN_DOM"/>
    <property type="match status" value="1"/>
</dbReference>
<evidence type="ECO:0000313" key="4">
    <source>
        <dbReference type="Proteomes" id="UP000297564"/>
    </source>
</evidence>
<dbReference type="EMBL" id="SMLL01000004">
    <property type="protein sequence ID" value="TFY99549.1"/>
    <property type="molecule type" value="Genomic_DNA"/>
</dbReference>
<dbReference type="InterPro" id="IPR043504">
    <property type="entry name" value="Peptidase_S1_PA_chymotrypsin"/>
</dbReference>
<evidence type="ECO:0000259" key="2">
    <source>
        <dbReference type="PROSITE" id="PS50240"/>
    </source>
</evidence>
<dbReference type="GO" id="GO:0006508">
    <property type="term" value="P:proteolysis"/>
    <property type="evidence" value="ECO:0007669"/>
    <property type="project" value="InterPro"/>
</dbReference>
<feature type="domain" description="Peptidase S1" evidence="2">
    <location>
        <begin position="210"/>
        <end position="497"/>
    </location>
</feature>
<feature type="compositionally biased region" description="Gly residues" evidence="1">
    <location>
        <begin position="31"/>
        <end position="50"/>
    </location>
</feature>
<proteinExistence type="predicted"/>
<dbReference type="Gene3D" id="2.40.10.10">
    <property type="entry name" value="Trypsin-like serine proteases"/>
    <property type="match status" value="2"/>
</dbReference>
<protein>
    <submittedName>
        <fullName evidence="3">Endoproteinase ArgC</fullName>
    </submittedName>
</protein>
<reference evidence="3 4" key="1">
    <citation type="submission" date="2019-03" db="EMBL/GenBank/DDBJ databases">
        <title>Ramlibacter rhizophilus CCTCC AB2015357, whole genome shotgun sequence.</title>
        <authorList>
            <person name="Zhang X."/>
            <person name="Feng G."/>
            <person name="Zhu H."/>
        </authorList>
    </citation>
    <scope>NUCLEOTIDE SEQUENCE [LARGE SCALE GENOMIC DNA]</scope>
    <source>
        <strain evidence="3 4">CCTCC AB2015357</strain>
    </source>
</reference>
<dbReference type="PROSITE" id="PS51257">
    <property type="entry name" value="PROKAR_LIPOPROTEIN"/>
    <property type="match status" value="1"/>
</dbReference>
<accession>A0A4Z0BMC2</accession>
<keyword evidence="4" id="KW-1185">Reference proteome</keyword>
<dbReference type="RefSeq" id="WP_135285092.1">
    <property type="nucleotide sequence ID" value="NZ_SMLL01000004.1"/>
</dbReference>
<dbReference type="OrthoDB" id="5619888at2"/>
<dbReference type="Proteomes" id="UP000297564">
    <property type="component" value="Unassembled WGS sequence"/>
</dbReference>
<dbReference type="PANTHER" id="PTHR36234">
    <property type="entry name" value="LYSYL ENDOPEPTIDASE"/>
    <property type="match status" value="1"/>
</dbReference>
<dbReference type="GO" id="GO:0004252">
    <property type="term" value="F:serine-type endopeptidase activity"/>
    <property type="evidence" value="ECO:0007669"/>
    <property type="project" value="InterPro"/>
</dbReference>
<dbReference type="InterPro" id="IPR009003">
    <property type="entry name" value="Peptidase_S1_PA"/>
</dbReference>
<evidence type="ECO:0000256" key="1">
    <source>
        <dbReference type="SAM" id="MobiDB-lite"/>
    </source>
</evidence>
<name>A0A4Z0BMC2_9BURK</name>
<dbReference type="PANTHER" id="PTHR36234:SF5">
    <property type="entry name" value="LYSYL ENDOPEPTIDASE"/>
    <property type="match status" value="1"/>
</dbReference>
<dbReference type="InterPro" id="IPR001254">
    <property type="entry name" value="Trypsin_dom"/>
</dbReference>
<gene>
    <name evidence="3" type="ORF">EZ242_10355</name>
</gene>
<sequence length="503" mass="51437">MKSLLGAGRAGMVPVLLAALLVACGGGGGGGEPTPTNGSGGTGTSGGGTAGNPPRIEPYESVQLLSFKADASRTASGPQVSPSAVTLPPLDAGSAAAAKSHNANASAATARQVGQARPVAAAADAAATARLLRWQRTPKGELAAATSFRSEGAASVRLGLLVDRLPPQAVVRVMSPAGQDLSEATGEQIHALLARNPDTDADARTYWFPSVGGQDVVLEIALPPGADPAQVKVAVPRLSHLWVDLTRGEDSFLKIGESSTCNIDASCEASYLDESRAVARVEFVSEGSAFLCTGTLMADVAASGTPWFLSARHCISDQSSAATVVTYWFYRSSTCNSGVLGPQSVRLGGGATLLYEAAATDTAFLRLERNPPAGVLFAGSLLAAPAAGTSVIGLHHPVGDLLKFSLGSILGYANCTENSSGSVGCGQAGDNFASVRWSRGTTQRGSSGSAIFTPLGSNAYVTAHLYAGLASCLRPDEPDYYGRFDIPYRSALHQYLGDVPGAR</sequence>
<comment type="caution">
    <text evidence="3">The sequence shown here is derived from an EMBL/GenBank/DDBJ whole genome shotgun (WGS) entry which is preliminary data.</text>
</comment>
<evidence type="ECO:0000313" key="3">
    <source>
        <dbReference type="EMBL" id="TFY99549.1"/>
    </source>
</evidence>
<feature type="region of interest" description="Disordered" evidence="1">
    <location>
        <begin position="31"/>
        <end position="57"/>
    </location>
</feature>